<evidence type="ECO:0000256" key="3">
    <source>
        <dbReference type="ARBA" id="ARBA00022840"/>
    </source>
</evidence>
<dbReference type="GO" id="GO:0006281">
    <property type="term" value="P:DNA repair"/>
    <property type="evidence" value="ECO:0007669"/>
    <property type="project" value="TreeGrafter"/>
</dbReference>
<dbReference type="InterPro" id="IPR049730">
    <property type="entry name" value="SNF2/RAD54-like_C"/>
</dbReference>
<comment type="caution">
    <text evidence="6">The sequence shown here is derived from an EMBL/GenBank/DDBJ whole genome shotgun (WGS) entry which is preliminary data.</text>
</comment>
<keyword evidence="7" id="KW-1185">Reference proteome</keyword>
<accession>A0AA40C268</accession>
<evidence type="ECO:0000256" key="4">
    <source>
        <dbReference type="SAM" id="Phobius"/>
    </source>
</evidence>
<keyword evidence="4" id="KW-0812">Transmembrane</keyword>
<dbReference type="PROSITE" id="PS51194">
    <property type="entry name" value="HELICASE_CTER"/>
    <property type="match status" value="1"/>
</dbReference>
<evidence type="ECO:0000313" key="7">
    <source>
        <dbReference type="Proteomes" id="UP001175001"/>
    </source>
</evidence>
<evidence type="ECO:0000259" key="5">
    <source>
        <dbReference type="PROSITE" id="PS51194"/>
    </source>
</evidence>
<keyword evidence="4" id="KW-0472">Membrane</keyword>
<dbReference type="GO" id="GO:0016787">
    <property type="term" value="F:hydrolase activity"/>
    <property type="evidence" value="ECO:0007669"/>
    <property type="project" value="UniProtKB-KW"/>
</dbReference>
<evidence type="ECO:0000256" key="2">
    <source>
        <dbReference type="ARBA" id="ARBA00022801"/>
    </source>
</evidence>
<keyword evidence="2" id="KW-0378">Hydrolase</keyword>
<protein>
    <submittedName>
        <fullName evidence="6">ATP-dependent helicase C23E6.02</fullName>
    </submittedName>
</protein>
<dbReference type="CDD" id="cd18793">
    <property type="entry name" value="SF2_C_SNF"/>
    <property type="match status" value="1"/>
</dbReference>
<dbReference type="Pfam" id="PF00271">
    <property type="entry name" value="Helicase_C"/>
    <property type="match status" value="1"/>
</dbReference>
<evidence type="ECO:0000313" key="6">
    <source>
        <dbReference type="EMBL" id="KAK0622252.1"/>
    </source>
</evidence>
<dbReference type="PANTHER" id="PTHR45626">
    <property type="entry name" value="TRANSCRIPTION TERMINATION FACTOR 2-RELATED"/>
    <property type="match status" value="1"/>
</dbReference>
<dbReference type="SUPFAM" id="SSF52540">
    <property type="entry name" value="P-loop containing nucleoside triphosphate hydrolases"/>
    <property type="match status" value="1"/>
</dbReference>
<keyword evidence="4" id="KW-1133">Transmembrane helix</keyword>
<dbReference type="InterPro" id="IPR027417">
    <property type="entry name" value="P-loop_NTPase"/>
</dbReference>
<dbReference type="Gene3D" id="3.40.50.300">
    <property type="entry name" value="P-loop containing nucleotide triphosphate hydrolases"/>
    <property type="match status" value="1"/>
</dbReference>
<dbReference type="InterPro" id="IPR050628">
    <property type="entry name" value="SNF2_RAD54_helicase_TF"/>
</dbReference>
<dbReference type="GO" id="GO:0004386">
    <property type="term" value="F:helicase activity"/>
    <property type="evidence" value="ECO:0007669"/>
    <property type="project" value="UniProtKB-KW"/>
</dbReference>
<evidence type="ECO:0000256" key="1">
    <source>
        <dbReference type="ARBA" id="ARBA00022741"/>
    </source>
</evidence>
<dbReference type="AlphaFoldDB" id="A0AA40C268"/>
<dbReference type="Proteomes" id="UP001175001">
    <property type="component" value="Unassembled WGS sequence"/>
</dbReference>
<name>A0AA40C268_9PEZI</name>
<dbReference type="PANTHER" id="PTHR45626:SF22">
    <property type="entry name" value="DNA REPAIR PROTEIN RAD5"/>
    <property type="match status" value="1"/>
</dbReference>
<dbReference type="GO" id="GO:0008094">
    <property type="term" value="F:ATP-dependent activity, acting on DNA"/>
    <property type="evidence" value="ECO:0007669"/>
    <property type="project" value="TreeGrafter"/>
</dbReference>
<proteinExistence type="predicted"/>
<keyword evidence="3" id="KW-0067">ATP-binding</keyword>
<sequence length="146" mass="16245">MTLAERQTALERFRKDSNVNVLLMTLGTGAIGLNLTVATRIHILEPQWNPLQESQAIGRAIRLGQKKQVTVVRYITRNSVETYIQCRQSKKLYLARLGWDADEDETEEAKLKKLADLKSLLSLENGTEASAVGQDGSVECEMADAP</sequence>
<feature type="transmembrane region" description="Helical" evidence="4">
    <location>
        <begin position="21"/>
        <end position="43"/>
    </location>
</feature>
<feature type="domain" description="Helicase C-terminal" evidence="5">
    <location>
        <begin position="1"/>
        <end position="112"/>
    </location>
</feature>
<gene>
    <name evidence="6" type="ORF">DIS24_g11255</name>
</gene>
<dbReference type="InterPro" id="IPR001650">
    <property type="entry name" value="Helicase_C-like"/>
</dbReference>
<keyword evidence="1" id="KW-0547">Nucleotide-binding</keyword>
<organism evidence="6 7">
    <name type="scientific">Lasiodiplodia hormozganensis</name>
    <dbReference type="NCBI Taxonomy" id="869390"/>
    <lineage>
        <taxon>Eukaryota</taxon>
        <taxon>Fungi</taxon>
        <taxon>Dikarya</taxon>
        <taxon>Ascomycota</taxon>
        <taxon>Pezizomycotina</taxon>
        <taxon>Dothideomycetes</taxon>
        <taxon>Dothideomycetes incertae sedis</taxon>
        <taxon>Botryosphaeriales</taxon>
        <taxon>Botryosphaeriaceae</taxon>
        <taxon>Lasiodiplodia</taxon>
    </lineage>
</organism>
<dbReference type="GO" id="GO:0005524">
    <property type="term" value="F:ATP binding"/>
    <property type="evidence" value="ECO:0007669"/>
    <property type="project" value="UniProtKB-KW"/>
</dbReference>
<dbReference type="GO" id="GO:0005634">
    <property type="term" value="C:nucleus"/>
    <property type="evidence" value="ECO:0007669"/>
    <property type="project" value="TreeGrafter"/>
</dbReference>
<keyword evidence="6" id="KW-0347">Helicase</keyword>
<reference evidence="6" key="1">
    <citation type="submission" date="2023-06" db="EMBL/GenBank/DDBJ databases">
        <title>Multi-omics analyses reveal the molecular pathogenesis toolkit of Lasiodiplodia hormozganensis, a cross-kingdom pathogen.</title>
        <authorList>
            <person name="Felix C."/>
            <person name="Meneses R."/>
            <person name="Goncalves M.F.M."/>
            <person name="Tilleman L."/>
            <person name="Duarte A.S."/>
            <person name="Jorrin-Novo J.V."/>
            <person name="Van De Peer Y."/>
            <person name="Deforce D."/>
            <person name="Van Nieuwerburgh F."/>
            <person name="Esteves A.C."/>
            <person name="Alves A."/>
        </authorList>
    </citation>
    <scope>NUCLEOTIDE SEQUENCE</scope>
    <source>
        <strain evidence="6">CBS 339.90</strain>
    </source>
</reference>
<dbReference type="EMBL" id="JAUJDW010000152">
    <property type="protein sequence ID" value="KAK0622252.1"/>
    <property type="molecule type" value="Genomic_DNA"/>
</dbReference>